<feature type="chain" id="PRO_5024453261" evidence="2">
    <location>
        <begin position="29"/>
        <end position="379"/>
    </location>
</feature>
<accession>A0A5R9DVK9</accession>
<dbReference type="Proteomes" id="UP000306420">
    <property type="component" value="Unassembled WGS sequence"/>
</dbReference>
<keyword evidence="2" id="KW-0732">Signal</keyword>
<dbReference type="RefSeq" id="WP_138404264.1">
    <property type="nucleotide sequence ID" value="NZ_CP144682.1"/>
</dbReference>
<proteinExistence type="predicted"/>
<dbReference type="EMBL" id="VBSP01000012">
    <property type="protein sequence ID" value="TLQ41666.1"/>
    <property type="molecule type" value="Genomic_DNA"/>
</dbReference>
<evidence type="ECO:0000256" key="2">
    <source>
        <dbReference type="SAM" id="SignalP"/>
    </source>
</evidence>
<dbReference type="AlphaFoldDB" id="A0A5R9DVK9"/>
<organism evidence="3 4">
    <name type="scientific">Ruoffia tabacinasalis</name>
    <dbReference type="NCBI Taxonomy" id="87458"/>
    <lineage>
        <taxon>Bacteria</taxon>
        <taxon>Bacillati</taxon>
        <taxon>Bacillota</taxon>
        <taxon>Bacilli</taxon>
        <taxon>Lactobacillales</taxon>
        <taxon>Aerococcaceae</taxon>
        <taxon>Ruoffia</taxon>
    </lineage>
</organism>
<feature type="signal peptide" evidence="2">
    <location>
        <begin position="1"/>
        <end position="28"/>
    </location>
</feature>
<reference evidence="3 4" key="1">
    <citation type="submission" date="2019-05" db="EMBL/GenBank/DDBJ databases">
        <title>The metagenome of a microbial culture collection derived from dairy environment covers the genomic content of the human microbiome.</title>
        <authorList>
            <person name="Roder T."/>
            <person name="Wuthrich D."/>
            <person name="Sattari Z."/>
            <person name="Von Ah U."/>
            <person name="Bar C."/>
            <person name="Ronchi F."/>
            <person name="Macpherson A.J."/>
            <person name="Ganal-Vonarburg S.C."/>
            <person name="Bruggmann R."/>
            <person name="Vergeres G."/>
        </authorList>
    </citation>
    <scope>NUCLEOTIDE SEQUENCE [LARGE SCALE GENOMIC DNA]</scope>
    <source>
        <strain evidence="3 4">FAM 24227</strain>
    </source>
</reference>
<sequence>MKKSIKIFFSLLTTVTMAFGVVAPTVSAQDTNWDEVLTQLNEVNQEVVSMEGDGTITVSADQFIDAALNFDFRYNVEEAFALELAGDVTGELVTTDAEGNPSTMPLDFAGQASVIDGIAYLFDGSSWTVEDVSAQEEQIAAEFDSIMAQMQEQADTMSNPELTQKYFDLSETDSEYVMTLKQDINPDEFWADVESLVDMEQIKQETIDQTIQQAEASGQEVTEEDRQTLEEQMDLSMEATKSVMFQLVDTMEFRYSKETYYLTHMLMDFSLDRANMEEIAADMGETTEGIPEDFNVAFSMEFNFANHGEVFDIVVPEGAPTFDEASSTEESATEDTESLEESTSEESVPAEETSEETTEVPAEESSVEETTEESSEAAE</sequence>
<dbReference type="OrthoDB" id="2139374at2"/>
<evidence type="ECO:0000313" key="3">
    <source>
        <dbReference type="EMBL" id="TLQ41666.1"/>
    </source>
</evidence>
<protein>
    <submittedName>
        <fullName evidence="3">Uncharacterized protein</fullName>
    </submittedName>
</protein>
<feature type="compositionally biased region" description="Acidic residues" evidence="1">
    <location>
        <begin position="331"/>
        <end position="379"/>
    </location>
</feature>
<evidence type="ECO:0000313" key="4">
    <source>
        <dbReference type="Proteomes" id="UP000306420"/>
    </source>
</evidence>
<feature type="region of interest" description="Disordered" evidence="1">
    <location>
        <begin position="321"/>
        <end position="379"/>
    </location>
</feature>
<gene>
    <name evidence="3" type="ORF">FEZ33_04785</name>
</gene>
<comment type="caution">
    <text evidence="3">The sequence shown here is derived from an EMBL/GenBank/DDBJ whole genome shotgun (WGS) entry which is preliminary data.</text>
</comment>
<evidence type="ECO:0000256" key="1">
    <source>
        <dbReference type="SAM" id="MobiDB-lite"/>
    </source>
</evidence>
<name>A0A5R9DVK9_9LACT</name>